<feature type="region of interest" description="Disordered" evidence="3">
    <location>
        <begin position="260"/>
        <end position="279"/>
    </location>
</feature>
<evidence type="ECO:0000256" key="3">
    <source>
        <dbReference type="SAM" id="MobiDB-lite"/>
    </source>
</evidence>
<dbReference type="Gene3D" id="3.40.50.720">
    <property type="entry name" value="NAD(P)-binding Rossmann-like Domain"/>
    <property type="match status" value="1"/>
</dbReference>
<dbReference type="SUPFAM" id="SSF51735">
    <property type="entry name" value="NAD(P)-binding Rossmann-fold domains"/>
    <property type="match status" value="1"/>
</dbReference>
<organism evidence="4 5">
    <name type="scientific">Haloactinopolyspora alba</name>
    <dbReference type="NCBI Taxonomy" id="648780"/>
    <lineage>
        <taxon>Bacteria</taxon>
        <taxon>Bacillati</taxon>
        <taxon>Actinomycetota</taxon>
        <taxon>Actinomycetes</taxon>
        <taxon>Jiangellales</taxon>
        <taxon>Jiangellaceae</taxon>
        <taxon>Haloactinopolyspora</taxon>
    </lineage>
</organism>
<dbReference type="OrthoDB" id="517007at2"/>
<dbReference type="RefSeq" id="WP_106535630.1">
    <property type="nucleotide sequence ID" value="NZ_ML142897.1"/>
</dbReference>
<evidence type="ECO:0000256" key="1">
    <source>
        <dbReference type="ARBA" id="ARBA00006484"/>
    </source>
</evidence>
<dbReference type="FunFam" id="3.40.50.720:FF:000084">
    <property type="entry name" value="Short-chain dehydrogenase reductase"/>
    <property type="match status" value="1"/>
</dbReference>
<comment type="similarity">
    <text evidence="1">Belongs to the short-chain dehydrogenases/reductases (SDR) family.</text>
</comment>
<dbReference type="EMBL" id="PYGE01000001">
    <property type="protein sequence ID" value="PSL08406.1"/>
    <property type="molecule type" value="Genomic_DNA"/>
</dbReference>
<dbReference type="PRINTS" id="PR00080">
    <property type="entry name" value="SDRFAMILY"/>
</dbReference>
<dbReference type="Proteomes" id="UP000243528">
    <property type="component" value="Unassembled WGS sequence"/>
</dbReference>
<gene>
    <name evidence="4" type="ORF">CLV30_101378</name>
</gene>
<dbReference type="PANTHER" id="PTHR43639">
    <property type="entry name" value="OXIDOREDUCTASE, SHORT-CHAIN DEHYDROGENASE/REDUCTASE FAMILY (AFU_ORTHOLOGUE AFUA_5G02870)"/>
    <property type="match status" value="1"/>
</dbReference>
<keyword evidence="2" id="KW-0560">Oxidoreductase</keyword>
<dbReference type="PANTHER" id="PTHR43639:SF1">
    <property type="entry name" value="SHORT-CHAIN DEHYDROGENASE_REDUCTASE FAMILY PROTEIN"/>
    <property type="match status" value="1"/>
</dbReference>
<dbReference type="PRINTS" id="PR00081">
    <property type="entry name" value="GDHRDH"/>
</dbReference>
<dbReference type="Pfam" id="PF13561">
    <property type="entry name" value="adh_short_C2"/>
    <property type="match status" value="1"/>
</dbReference>
<dbReference type="AlphaFoldDB" id="A0A2P8EG08"/>
<keyword evidence="5" id="KW-1185">Reference proteome</keyword>
<accession>A0A2P8EG08</accession>
<proteinExistence type="inferred from homology"/>
<sequence>MARLNGQVAVVTGAGGGIGRAISVCLASEGAHVLAVDVDEAGARQTVSAVEDAGGKAVAEVADITDRAARDGVVPAALERFGRVDVLVNNAAYQGRRLPFLDVPADEWDRVLATNLTAAAALAQDAARYMVARGSGTIVNVTAIQERLPMVTHAAYGVSKGGVSALTRSLAVELSPLGVRVNAVAPGMISTPSLRASQDVADAVVTSPGRSPTLLGRDGAPEELAAAVAFLASSDSSFVTGEVLTVDGGRTLSRRFDALAAQHDPVDQDGPDQTATEGE</sequence>
<evidence type="ECO:0000313" key="5">
    <source>
        <dbReference type="Proteomes" id="UP000243528"/>
    </source>
</evidence>
<name>A0A2P8EG08_9ACTN</name>
<evidence type="ECO:0000313" key="4">
    <source>
        <dbReference type="EMBL" id="PSL08406.1"/>
    </source>
</evidence>
<reference evidence="4 5" key="1">
    <citation type="submission" date="2018-03" db="EMBL/GenBank/DDBJ databases">
        <title>Genomic Encyclopedia of Archaeal and Bacterial Type Strains, Phase II (KMG-II): from individual species to whole genera.</title>
        <authorList>
            <person name="Goeker M."/>
        </authorList>
    </citation>
    <scope>NUCLEOTIDE SEQUENCE [LARGE SCALE GENOMIC DNA]</scope>
    <source>
        <strain evidence="4 5">DSM 45211</strain>
    </source>
</reference>
<dbReference type="NCBIfam" id="NF005559">
    <property type="entry name" value="PRK07231.1"/>
    <property type="match status" value="1"/>
</dbReference>
<dbReference type="PROSITE" id="PS00061">
    <property type="entry name" value="ADH_SHORT"/>
    <property type="match status" value="1"/>
</dbReference>
<protein>
    <submittedName>
        <fullName evidence="4">Glucose 1-dehydrogenase/3-oxoacyl-[acyl-carrier protein] reductase</fullName>
    </submittedName>
</protein>
<dbReference type="InterPro" id="IPR020904">
    <property type="entry name" value="Sc_DH/Rdtase_CS"/>
</dbReference>
<evidence type="ECO:0000256" key="2">
    <source>
        <dbReference type="ARBA" id="ARBA00023002"/>
    </source>
</evidence>
<dbReference type="InterPro" id="IPR036291">
    <property type="entry name" value="NAD(P)-bd_dom_sf"/>
</dbReference>
<dbReference type="GO" id="GO:0016491">
    <property type="term" value="F:oxidoreductase activity"/>
    <property type="evidence" value="ECO:0007669"/>
    <property type="project" value="UniProtKB-KW"/>
</dbReference>
<dbReference type="InterPro" id="IPR002347">
    <property type="entry name" value="SDR_fam"/>
</dbReference>
<comment type="caution">
    <text evidence="4">The sequence shown here is derived from an EMBL/GenBank/DDBJ whole genome shotgun (WGS) entry which is preliminary data.</text>
</comment>